<evidence type="ECO:0000313" key="2">
    <source>
        <dbReference type="EMBL" id="RPA94257.1"/>
    </source>
</evidence>
<dbReference type="AlphaFoldDB" id="A0A3N4JAB7"/>
<keyword evidence="1" id="KW-0812">Transmembrane</keyword>
<accession>A0A3N4JAB7</accession>
<gene>
    <name evidence="2" type="ORF">L873DRAFT_1814583</name>
</gene>
<keyword evidence="1" id="KW-1133">Transmembrane helix</keyword>
<evidence type="ECO:0000256" key="1">
    <source>
        <dbReference type="SAM" id="Phobius"/>
    </source>
</evidence>
<name>A0A3N4JAB7_9PEZI</name>
<dbReference type="EMBL" id="ML120439">
    <property type="protein sequence ID" value="RPA94257.1"/>
    <property type="molecule type" value="Genomic_DNA"/>
</dbReference>
<proteinExistence type="predicted"/>
<evidence type="ECO:0000313" key="3">
    <source>
        <dbReference type="Proteomes" id="UP000276215"/>
    </source>
</evidence>
<keyword evidence="3" id="KW-1185">Reference proteome</keyword>
<sequence>MYFSPSPSFLPFPKNYYKLGHHNGVRFFTFYFTGLVLSYFLPTRQLILDAKPPSISLLSFIYLSIYFILF</sequence>
<feature type="transmembrane region" description="Helical" evidence="1">
    <location>
        <begin position="20"/>
        <end position="41"/>
    </location>
</feature>
<protein>
    <submittedName>
        <fullName evidence="2">Uncharacterized protein</fullName>
    </submittedName>
</protein>
<feature type="transmembrane region" description="Helical" evidence="1">
    <location>
        <begin position="53"/>
        <end position="69"/>
    </location>
</feature>
<reference evidence="2 3" key="1">
    <citation type="journal article" date="2018" name="Nat. Ecol. Evol.">
        <title>Pezizomycetes genomes reveal the molecular basis of ectomycorrhizal truffle lifestyle.</title>
        <authorList>
            <person name="Murat C."/>
            <person name="Payen T."/>
            <person name="Noel B."/>
            <person name="Kuo A."/>
            <person name="Morin E."/>
            <person name="Chen J."/>
            <person name="Kohler A."/>
            <person name="Krizsan K."/>
            <person name="Balestrini R."/>
            <person name="Da Silva C."/>
            <person name="Montanini B."/>
            <person name="Hainaut M."/>
            <person name="Levati E."/>
            <person name="Barry K.W."/>
            <person name="Belfiori B."/>
            <person name="Cichocki N."/>
            <person name="Clum A."/>
            <person name="Dockter R.B."/>
            <person name="Fauchery L."/>
            <person name="Guy J."/>
            <person name="Iotti M."/>
            <person name="Le Tacon F."/>
            <person name="Lindquist E.A."/>
            <person name="Lipzen A."/>
            <person name="Malagnac F."/>
            <person name="Mello A."/>
            <person name="Molinier V."/>
            <person name="Miyauchi S."/>
            <person name="Poulain J."/>
            <person name="Riccioni C."/>
            <person name="Rubini A."/>
            <person name="Sitrit Y."/>
            <person name="Splivallo R."/>
            <person name="Traeger S."/>
            <person name="Wang M."/>
            <person name="Zifcakova L."/>
            <person name="Wipf D."/>
            <person name="Zambonelli A."/>
            <person name="Paolocci F."/>
            <person name="Nowrousian M."/>
            <person name="Ottonello S."/>
            <person name="Baldrian P."/>
            <person name="Spatafora J.W."/>
            <person name="Henrissat B."/>
            <person name="Nagy L.G."/>
            <person name="Aury J.M."/>
            <person name="Wincker P."/>
            <person name="Grigoriev I.V."/>
            <person name="Bonfante P."/>
            <person name="Martin F.M."/>
        </authorList>
    </citation>
    <scope>NUCLEOTIDE SEQUENCE [LARGE SCALE GENOMIC DNA]</scope>
    <source>
        <strain evidence="2 3">120613-1</strain>
    </source>
</reference>
<organism evidence="2 3">
    <name type="scientific">Choiromyces venosus 120613-1</name>
    <dbReference type="NCBI Taxonomy" id="1336337"/>
    <lineage>
        <taxon>Eukaryota</taxon>
        <taxon>Fungi</taxon>
        <taxon>Dikarya</taxon>
        <taxon>Ascomycota</taxon>
        <taxon>Pezizomycotina</taxon>
        <taxon>Pezizomycetes</taxon>
        <taxon>Pezizales</taxon>
        <taxon>Tuberaceae</taxon>
        <taxon>Choiromyces</taxon>
    </lineage>
</organism>
<keyword evidence="1" id="KW-0472">Membrane</keyword>
<dbReference type="Proteomes" id="UP000276215">
    <property type="component" value="Unassembled WGS sequence"/>
</dbReference>